<name>A0A7W7AKQ9_9SPHN</name>
<evidence type="ECO:0000259" key="2">
    <source>
        <dbReference type="Pfam" id="PF07859"/>
    </source>
</evidence>
<evidence type="ECO:0000256" key="1">
    <source>
        <dbReference type="ARBA" id="ARBA00022801"/>
    </source>
</evidence>
<feature type="domain" description="Alpha/beta hydrolase fold-3" evidence="2">
    <location>
        <begin position="84"/>
        <end position="287"/>
    </location>
</feature>
<keyword evidence="1 3" id="KW-0378">Hydrolase</keyword>
<dbReference type="Pfam" id="PF07859">
    <property type="entry name" value="Abhydrolase_3"/>
    <property type="match status" value="1"/>
</dbReference>
<reference evidence="3 4" key="1">
    <citation type="submission" date="2020-08" db="EMBL/GenBank/DDBJ databases">
        <title>Genomic Encyclopedia of Type Strains, Phase IV (KMG-IV): sequencing the most valuable type-strain genomes for metagenomic binning, comparative biology and taxonomic classification.</title>
        <authorList>
            <person name="Goeker M."/>
        </authorList>
    </citation>
    <scope>NUCLEOTIDE SEQUENCE [LARGE SCALE GENOMIC DNA]</scope>
    <source>
        <strain evidence="3 4">DSM 15867</strain>
    </source>
</reference>
<dbReference type="PANTHER" id="PTHR48081">
    <property type="entry name" value="AB HYDROLASE SUPERFAMILY PROTEIN C4A8.06C"/>
    <property type="match status" value="1"/>
</dbReference>
<accession>A0A7W7AKQ9</accession>
<keyword evidence="4" id="KW-1185">Reference proteome</keyword>
<dbReference type="RefSeq" id="WP_184115644.1">
    <property type="nucleotide sequence ID" value="NZ_JACHNY010000005.1"/>
</dbReference>
<dbReference type="Proteomes" id="UP000574769">
    <property type="component" value="Unassembled WGS sequence"/>
</dbReference>
<dbReference type="GO" id="GO:0016787">
    <property type="term" value="F:hydrolase activity"/>
    <property type="evidence" value="ECO:0007669"/>
    <property type="project" value="UniProtKB-KW"/>
</dbReference>
<gene>
    <name evidence="3" type="ORF">GGQ96_002769</name>
</gene>
<dbReference type="Gene3D" id="3.40.50.1820">
    <property type="entry name" value="alpha/beta hydrolase"/>
    <property type="match status" value="1"/>
</dbReference>
<dbReference type="EMBL" id="JACHNY010000005">
    <property type="protein sequence ID" value="MBB4618626.1"/>
    <property type="molecule type" value="Genomic_DNA"/>
</dbReference>
<comment type="caution">
    <text evidence="3">The sequence shown here is derived from an EMBL/GenBank/DDBJ whole genome shotgun (WGS) entry which is preliminary data.</text>
</comment>
<dbReference type="PANTHER" id="PTHR48081:SF8">
    <property type="entry name" value="ALPHA_BETA HYDROLASE FOLD-3 DOMAIN-CONTAINING PROTEIN-RELATED"/>
    <property type="match status" value="1"/>
</dbReference>
<dbReference type="InterPro" id="IPR050300">
    <property type="entry name" value="GDXG_lipolytic_enzyme"/>
</dbReference>
<evidence type="ECO:0000313" key="3">
    <source>
        <dbReference type="EMBL" id="MBB4618626.1"/>
    </source>
</evidence>
<organism evidence="3 4">
    <name type="scientific">Sphingomonas abaci</name>
    <dbReference type="NCBI Taxonomy" id="237611"/>
    <lineage>
        <taxon>Bacteria</taxon>
        <taxon>Pseudomonadati</taxon>
        <taxon>Pseudomonadota</taxon>
        <taxon>Alphaproteobacteria</taxon>
        <taxon>Sphingomonadales</taxon>
        <taxon>Sphingomonadaceae</taxon>
        <taxon>Sphingomonas</taxon>
    </lineage>
</organism>
<dbReference type="AlphaFoldDB" id="A0A7W7AKQ9"/>
<dbReference type="EC" id="3.1.1.-" evidence="3"/>
<protein>
    <submittedName>
        <fullName evidence="3">Acetyl esterase</fullName>
        <ecNumber evidence="3">3.1.1.-</ecNumber>
    </submittedName>
</protein>
<proteinExistence type="predicted"/>
<evidence type="ECO:0000313" key="4">
    <source>
        <dbReference type="Proteomes" id="UP000574769"/>
    </source>
</evidence>
<dbReference type="SUPFAM" id="SSF53474">
    <property type="entry name" value="alpha/beta-Hydrolases"/>
    <property type="match status" value="1"/>
</dbReference>
<sequence length="319" mass="33323">MTETPFVRPDVAKFLEYLESTPSPRLHQLAPAEARGLVRAMQGVADLPAPPLATVRDFAIPGPGGPIPARLYDAQETRGPGPVLLFLHGGGWVVGDIASYNSPCAELARLLHLPVVAIDYRLAPEHAWPAAPEDCEAAARWIAGSPDALGLAVTGLVLCGDSAGGNLTIVTALALRDAPAAVPVLVQAPLYPATDMVGDYPSADLFADGYLLTRDTMRWFGQSYAPDPADRRASPLLHDLAGLPPAVIVTAGLDPIRDQGRAYAAALAVAGVPVTYREAAGTLHGFLQLRRAIPSSVADVAGYVDALRAAIVEAEGARA</sequence>
<dbReference type="InterPro" id="IPR013094">
    <property type="entry name" value="AB_hydrolase_3"/>
</dbReference>
<dbReference type="InterPro" id="IPR029058">
    <property type="entry name" value="AB_hydrolase_fold"/>
</dbReference>